<dbReference type="InterPro" id="IPR038136">
    <property type="entry name" value="CofD-like_dom_sf"/>
</dbReference>
<gene>
    <name evidence="2" type="ORF">A2537_02915</name>
</gene>
<dbReference type="Proteomes" id="UP000178490">
    <property type="component" value="Unassembled WGS sequence"/>
</dbReference>
<dbReference type="PANTHER" id="PTHR30135">
    <property type="entry name" value="UNCHARACTERIZED PROTEIN YVCK-RELATED"/>
    <property type="match status" value="1"/>
</dbReference>
<evidence type="ECO:0000313" key="3">
    <source>
        <dbReference type="Proteomes" id="UP000178490"/>
    </source>
</evidence>
<dbReference type="Gene3D" id="3.40.50.10680">
    <property type="entry name" value="CofD-like domains"/>
    <property type="match status" value="1"/>
</dbReference>
<proteinExistence type="predicted"/>
<evidence type="ECO:0000313" key="2">
    <source>
        <dbReference type="EMBL" id="OGH89043.1"/>
    </source>
</evidence>
<dbReference type="PANTHER" id="PTHR30135:SF3">
    <property type="entry name" value="GLUCONEOGENESIS FACTOR-RELATED"/>
    <property type="match status" value="1"/>
</dbReference>
<dbReference type="NCBIfam" id="TIGR01826">
    <property type="entry name" value="CofD_related"/>
    <property type="match status" value="1"/>
</dbReference>
<sequence length="316" mass="34748">MKKNIVVFGGGNGSAIALISLKQNLEQYNISAVISMSDSGGSSGRLRKELGVLPPGDIMRAVLAMSVYDYSLLKNIFYRNRFSKIGKLHEHNLGNLFLAFSSQYCGSFLKAVRALEESVQAVGVVYPATLKSSDLVVTLTNGKIIKTEAKIDKPNYNRNLRIKSAFLEPKVKADVGAIKTILSADYIILSSGSLYTSVIATLLPVGIKEAIAKSKAKIIFVAGNAYHLYGETGPNNLSEIIAELEMYLPRPIDVVLYNNHKLNSEEKAYYNKKTWGVIKNDSNKIIGRNIISFDFSKNYGGLSSIKLARKLKELIK</sequence>
<comment type="caution">
    <text evidence="2">The sequence shown here is derived from an EMBL/GenBank/DDBJ whole genome shotgun (WGS) entry which is preliminary data.</text>
</comment>
<accession>A0A1F6NZ85</accession>
<dbReference type="InterPro" id="IPR010119">
    <property type="entry name" value="Gluconeogen_factor"/>
</dbReference>
<dbReference type="EMBL" id="MFRC01000048">
    <property type="protein sequence ID" value="OGH89043.1"/>
    <property type="molecule type" value="Genomic_DNA"/>
</dbReference>
<reference evidence="2 3" key="1">
    <citation type="journal article" date="2016" name="Nat. Commun.">
        <title>Thousands of microbial genomes shed light on interconnected biogeochemical processes in an aquifer system.</title>
        <authorList>
            <person name="Anantharaman K."/>
            <person name="Brown C.T."/>
            <person name="Hug L.A."/>
            <person name="Sharon I."/>
            <person name="Castelle C.J."/>
            <person name="Probst A.J."/>
            <person name="Thomas B.C."/>
            <person name="Singh A."/>
            <person name="Wilkins M.J."/>
            <person name="Karaoz U."/>
            <person name="Brodie E.L."/>
            <person name="Williams K.H."/>
            <person name="Hubbard S.S."/>
            <person name="Banfield J.F."/>
        </authorList>
    </citation>
    <scope>NUCLEOTIDE SEQUENCE [LARGE SCALE GENOMIC DNA]</scope>
</reference>
<evidence type="ECO:0008006" key="4">
    <source>
        <dbReference type="Google" id="ProtNLM"/>
    </source>
</evidence>
<keyword evidence="1" id="KW-0963">Cytoplasm</keyword>
<dbReference type="AlphaFoldDB" id="A0A1F6NZ85"/>
<protein>
    <recommendedName>
        <fullName evidence="4">Gluconeogenesis factor</fullName>
    </recommendedName>
</protein>
<dbReference type="SUPFAM" id="SSF142338">
    <property type="entry name" value="CofD-like"/>
    <property type="match status" value="1"/>
</dbReference>
<dbReference type="InterPro" id="IPR002882">
    <property type="entry name" value="CofD"/>
</dbReference>
<evidence type="ECO:0000256" key="1">
    <source>
        <dbReference type="ARBA" id="ARBA00022490"/>
    </source>
</evidence>
<name>A0A1F6NZ85_9BACT</name>
<dbReference type="Pfam" id="PF01933">
    <property type="entry name" value="CofD"/>
    <property type="match status" value="1"/>
</dbReference>
<organism evidence="2 3">
    <name type="scientific">Candidatus Magasanikbacteria bacterium RIFOXYD2_FULL_36_9</name>
    <dbReference type="NCBI Taxonomy" id="1798707"/>
    <lineage>
        <taxon>Bacteria</taxon>
        <taxon>Candidatus Magasanikiibacteriota</taxon>
    </lineage>
</organism>
<dbReference type="GO" id="GO:0043743">
    <property type="term" value="F:LPPG:FO 2-phospho-L-lactate transferase activity"/>
    <property type="evidence" value="ECO:0007669"/>
    <property type="project" value="InterPro"/>
</dbReference>